<dbReference type="Proteomes" id="UP000183208">
    <property type="component" value="Unassembled WGS sequence"/>
</dbReference>
<evidence type="ECO:0008006" key="3">
    <source>
        <dbReference type="Google" id="ProtNLM"/>
    </source>
</evidence>
<gene>
    <name evidence="1" type="ORF">SAMN05444171_5337</name>
</gene>
<protein>
    <recommendedName>
        <fullName evidence="3">Tautomerase enzyme</fullName>
    </recommendedName>
</protein>
<accession>A0A1M7DJ85</accession>
<proteinExistence type="predicted"/>
<dbReference type="OrthoDB" id="1438441at2"/>
<dbReference type="AlphaFoldDB" id="A0A1M7DJ85"/>
<dbReference type="EMBL" id="FNTI01000001">
    <property type="protein sequence ID" value="SED83569.1"/>
    <property type="molecule type" value="Genomic_DNA"/>
</dbReference>
<organism evidence="1 2">
    <name type="scientific">Bradyrhizobium lablabi</name>
    <dbReference type="NCBI Taxonomy" id="722472"/>
    <lineage>
        <taxon>Bacteria</taxon>
        <taxon>Pseudomonadati</taxon>
        <taxon>Pseudomonadota</taxon>
        <taxon>Alphaproteobacteria</taxon>
        <taxon>Hyphomicrobiales</taxon>
        <taxon>Nitrobacteraceae</taxon>
        <taxon>Bradyrhizobium</taxon>
    </lineage>
</organism>
<reference evidence="1 2" key="1">
    <citation type="submission" date="2016-10" db="EMBL/GenBank/DDBJ databases">
        <authorList>
            <person name="de Groot N.N."/>
        </authorList>
    </citation>
    <scope>NUCLEOTIDE SEQUENCE [LARGE SCALE GENOMIC DNA]</scope>
    <source>
        <strain evidence="1 2">GAS522</strain>
    </source>
</reference>
<dbReference type="RefSeq" id="WP_074831742.1">
    <property type="nucleotide sequence ID" value="NZ_FNTI01000001.1"/>
</dbReference>
<evidence type="ECO:0000313" key="2">
    <source>
        <dbReference type="Proteomes" id="UP000183208"/>
    </source>
</evidence>
<name>A0A1M7DJ85_9BRAD</name>
<evidence type="ECO:0000313" key="1">
    <source>
        <dbReference type="EMBL" id="SED83569.1"/>
    </source>
</evidence>
<sequence>MPIQIIVPEGVLTAEAEAEAFRKLTDLLLRLHGLTGNKFMTPNVIGEVTVVPKGRTFSGGKRTDIAVFELKVPSFVLPTQELKDAWIAEGTAIIEEAAKGRIKREHIFSSVSYAVEGAWGIGGIAYSNADLGSAVAAQAAA</sequence>